<gene>
    <name evidence="2" type="ORF">CDAR_499911</name>
</gene>
<accession>A0AAV4VE71</accession>
<feature type="region of interest" description="Disordered" evidence="1">
    <location>
        <begin position="65"/>
        <end position="88"/>
    </location>
</feature>
<dbReference type="EMBL" id="BPLQ01012850">
    <property type="protein sequence ID" value="GIY68255.1"/>
    <property type="molecule type" value="Genomic_DNA"/>
</dbReference>
<evidence type="ECO:0000313" key="3">
    <source>
        <dbReference type="Proteomes" id="UP001054837"/>
    </source>
</evidence>
<name>A0AAV4VE71_9ARAC</name>
<evidence type="ECO:0000256" key="1">
    <source>
        <dbReference type="SAM" id="MobiDB-lite"/>
    </source>
</evidence>
<organism evidence="2 3">
    <name type="scientific">Caerostris darwini</name>
    <dbReference type="NCBI Taxonomy" id="1538125"/>
    <lineage>
        <taxon>Eukaryota</taxon>
        <taxon>Metazoa</taxon>
        <taxon>Ecdysozoa</taxon>
        <taxon>Arthropoda</taxon>
        <taxon>Chelicerata</taxon>
        <taxon>Arachnida</taxon>
        <taxon>Araneae</taxon>
        <taxon>Araneomorphae</taxon>
        <taxon>Entelegynae</taxon>
        <taxon>Araneoidea</taxon>
        <taxon>Araneidae</taxon>
        <taxon>Caerostris</taxon>
    </lineage>
</organism>
<comment type="caution">
    <text evidence="2">The sequence shown here is derived from an EMBL/GenBank/DDBJ whole genome shotgun (WGS) entry which is preliminary data.</text>
</comment>
<evidence type="ECO:0000313" key="2">
    <source>
        <dbReference type="EMBL" id="GIY68255.1"/>
    </source>
</evidence>
<proteinExistence type="predicted"/>
<dbReference type="Proteomes" id="UP001054837">
    <property type="component" value="Unassembled WGS sequence"/>
</dbReference>
<reference evidence="2 3" key="1">
    <citation type="submission" date="2021-06" db="EMBL/GenBank/DDBJ databases">
        <title>Caerostris darwini draft genome.</title>
        <authorList>
            <person name="Kono N."/>
            <person name="Arakawa K."/>
        </authorList>
    </citation>
    <scope>NUCLEOTIDE SEQUENCE [LARGE SCALE GENOMIC DNA]</scope>
</reference>
<keyword evidence="3" id="KW-1185">Reference proteome</keyword>
<sequence>MIECKPVSSSIIKESIKIRESSKNKKDIPLLTRSWSFDVPYDRAGPDIAYAIGLVSRIIKNPKEEDVQKVKRSENQRKSYQDQELMVH</sequence>
<protein>
    <submittedName>
        <fullName evidence="2">Uncharacterized protein</fullName>
    </submittedName>
</protein>
<dbReference type="AlphaFoldDB" id="A0AAV4VE71"/>